<sequence length="611" mass="69229">MIHLFQNRTREGKMDRKIRILGIAPYEAMKTAMQKLAAQRDDLELDVYSGDLEYGAEIVRHNLNNGYDVIISRGGTAELIGRITYIPVIEISLSVYDILRSIKLAENYADRYAIVGFPSITGSAHLLCDLLQYRIDIVTIHGSEEVVGTLQRLKQNGYRMVICDMITHTTAKNLGLNAILITSGSESIESAFDQAVKVSTGYLRLQEENRFLEEVVKFHTGDTVILDASDDVCFSSWNREKADELYALLRGERPQIPTTGSHKFFRNIDNTLFSVDSRIIDSMGQEYAVFYITASKIPINTGRYGIRFHSLRDAQERFFNSFYSITGAMGDLQNSIDQIGQSTFPVMITGESGTGKEQIARAIYAGSIYNHNPLVSIDCGLINDRGWEYLTNHYNSPFTDDQNTIYFKNIEELPTQRSRLLLSLIIDTGLYRRNRLIFSCTGEDGHPLPEACQEFIKRLSCLTVCLPPLRERTQEIPTLSSLYLNTLNLTLGKQLTGFSPDAMDLLREYDWPQNYTQFKRVINELAAITNSPYIQKCDTEMVLTKEKAIFRRSIGGYHRAPDSNINLNRPLDEITRDIINRVVAASGGNQTTAARQLGISRTTLWRYLNRS</sequence>
<dbReference type="PANTHER" id="PTHR32071">
    <property type="entry name" value="TRANSCRIPTIONAL REGULATORY PROTEIN"/>
    <property type="match status" value="1"/>
</dbReference>
<keyword evidence="3" id="KW-0805">Transcription regulation</keyword>
<dbReference type="InterPro" id="IPR002078">
    <property type="entry name" value="Sigma_54_int"/>
</dbReference>
<dbReference type="SUPFAM" id="SSF159800">
    <property type="entry name" value="PrpR receptor domain-like"/>
    <property type="match status" value="1"/>
</dbReference>
<gene>
    <name evidence="6" type="ORF">CLOSTASPAR_00164</name>
</gene>
<dbReference type="SUPFAM" id="SSF46689">
    <property type="entry name" value="Homeodomain-like"/>
    <property type="match status" value="1"/>
</dbReference>
<dbReference type="Pfam" id="PF25601">
    <property type="entry name" value="AAA_lid_14"/>
    <property type="match status" value="1"/>
</dbReference>
<keyword evidence="4" id="KW-0804">Transcription</keyword>
<dbReference type="Proteomes" id="UP000004756">
    <property type="component" value="Unassembled WGS sequence"/>
</dbReference>
<feature type="domain" description="Sigma-54 factor interaction" evidence="5">
    <location>
        <begin position="322"/>
        <end position="527"/>
    </location>
</feature>
<dbReference type="InterPro" id="IPR010524">
    <property type="entry name" value="Sig_transdc_resp-reg_PrpR_N"/>
</dbReference>
<dbReference type="PRINTS" id="PR01590">
    <property type="entry name" value="HTHFIS"/>
</dbReference>
<dbReference type="AlphaFoldDB" id="C0CT66"/>
<dbReference type="InterPro" id="IPR027417">
    <property type="entry name" value="P-loop_NTPase"/>
</dbReference>
<dbReference type="GO" id="GO:0006355">
    <property type="term" value="P:regulation of DNA-templated transcription"/>
    <property type="evidence" value="ECO:0007669"/>
    <property type="project" value="InterPro"/>
</dbReference>
<dbReference type="SUPFAM" id="SSF52540">
    <property type="entry name" value="P-loop containing nucleoside triphosphate hydrolases"/>
    <property type="match status" value="1"/>
</dbReference>
<evidence type="ECO:0000313" key="6">
    <source>
        <dbReference type="EMBL" id="EEG57744.1"/>
    </source>
</evidence>
<dbReference type="Gene3D" id="3.40.50.2300">
    <property type="match status" value="1"/>
</dbReference>
<dbReference type="Gene3D" id="1.10.10.60">
    <property type="entry name" value="Homeodomain-like"/>
    <property type="match status" value="1"/>
</dbReference>
<organism evidence="6 7">
    <name type="scientific">[Clostridium] asparagiforme DSM 15981</name>
    <dbReference type="NCBI Taxonomy" id="518636"/>
    <lineage>
        <taxon>Bacteria</taxon>
        <taxon>Bacillati</taxon>
        <taxon>Bacillota</taxon>
        <taxon>Clostridia</taxon>
        <taxon>Lachnospirales</taxon>
        <taxon>Lachnospiraceae</taxon>
        <taxon>Enterocloster</taxon>
    </lineage>
</organism>
<dbReference type="InterPro" id="IPR009057">
    <property type="entry name" value="Homeodomain-like_sf"/>
</dbReference>
<dbReference type="Gene3D" id="1.10.8.60">
    <property type="match status" value="1"/>
</dbReference>
<evidence type="ECO:0000256" key="1">
    <source>
        <dbReference type="ARBA" id="ARBA00022741"/>
    </source>
</evidence>
<dbReference type="HOGENOM" id="CLU_000445_8_5_9"/>
<keyword evidence="7" id="KW-1185">Reference proteome</keyword>
<dbReference type="GO" id="GO:0000156">
    <property type="term" value="F:phosphorelay response regulator activity"/>
    <property type="evidence" value="ECO:0007669"/>
    <property type="project" value="InterPro"/>
</dbReference>
<evidence type="ECO:0000256" key="4">
    <source>
        <dbReference type="ARBA" id="ARBA00023163"/>
    </source>
</evidence>
<dbReference type="PANTHER" id="PTHR32071:SF57">
    <property type="entry name" value="C4-DICARBOXYLATE TRANSPORT TRANSCRIPTIONAL REGULATORY PROTEIN DCTD"/>
    <property type="match status" value="1"/>
</dbReference>
<dbReference type="PROSITE" id="PS00675">
    <property type="entry name" value="SIGMA54_INTERACT_1"/>
    <property type="match status" value="1"/>
</dbReference>
<dbReference type="Pfam" id="PF00158">
    <property type="entry name" value="Sigma54_activat"/>
    <property type="match status" value="1"/>
</dbReference>
<accession>C0CT66</accession>
<dbReference type="Gene3D" id="3.40.50.10660">
    <property type="entry name" value="PrpR receptor domain-like"/>
    <property type="match status" value="1"/>
</dbReference>
<dbReference type="InterPro" id="IPR058031">
    <property type="entry name" value="AAA_lid_NorR"/>
</dbReference>
<dbReference type="Pfam" id="PF02954">
    <property type="entry name" value="HTH_8"/>
    <property type="match status" value="1"/>
</dbReference>
<comment type="caution">
    <text evidence="6">The sequence shown here is derived from an EMBL/GenBank/DDBJ whole genome shotgun (WGS) entry which is preliminary data.</text>
</comment>
<proteinExistence type="predicted"/>
<dbReference type="Pfam" id="PF06506">
    <property type="entry name" value="PrpR_N"/>
    <property type="match status" value="1"/>
</dbReference>
<dbReference type="GO" id="GO:0005524">
    <property type="term" value="F:ATP binding"/>
    <property type="evidence" value="ECO:0007669"/>
    <property type="project" value="UniProtKB-KW"/>
</dbReference>
<name>C0CT66_9FIRM</name>
<keyword evidence="1" id="KW-0547">Nucleotide-binding</keyword>
<evidence type="ECO:0000259" key="5">
    <source>
        <dbReference type="PROSITE" id="PS50045"/>
    </source>
</evidence>
<keyword evidence="2" id="KW-0067">ATP-binding</keyword>
<dbReference type="GO" id="GO:0043565">
    <property type="term" value="F:sequence-specific DNA binding"/>
    <property type="evidence" value="ECO:0007669"/>
    <property type="project" value="InterPro"/>
</dbReference>
<protein>
    <submittedName>
        <fullName evidence="6">Transcriptional regulator, Fis family</fullName>
    </submittedName>
</protein>
<dbReference type="EMBL" id="ACCJ01000008">
    <property type="protein sequence ID" value="EEG57744.1"/>
    <property type="molecule type" value="Genomic_DNA"/>
</dbReference>
<dbReference type="PROSITE" id="PS50045">
    <property type="entry name" value="SIGMA54_INTERACT_4"/>
    <property type="match status" value="1"/>
</dbReference>
<dbReference type="Gene3D" id="3.40.50.300">
    <property type="entry name" value="P-loop containing nucleotide triphosphate hydrolases"/>
    <property type="match status" value="1"/>
</dbReference>
<dbReference type="InterPro" id="IPR002197">
    <property type="entry name" value="HTH_Fis"/>
</dbReference>
<evidence type="ECO:0000256" key="3">
    <source>
        <dbReference type="ARBA" id="ARBA00023015"/>
    </source>
</evidence>
<evidence type="ECO:0000256" key="2">
    <source>
        <dbReference type="ARBA" id="ARBA00022840"/>
    </source>
</evidence>
<reference evidence="6 7" key="1">
    <citation type="submission" date="2009-02" db="EMBL/GenBank/DDBJ databases">
        <title>Draft genome sequence of Clostridium asparagiforme (DSM 15981).</title>
        <authorList>
            <person name="Sudarsanam P."/>
            <person name="Ley R."/>
            <person name="Guruge J."/>
            <person name="Turnbaugh P.J."/>
            <person name="Mahowald M."/>
            <person name="Liep D."/>
            <person name="Gordon J."/>
        </authorList>
    </citation>
    <scope>NUCLEOTIDE SEQUENCE [LARGE SCALE GENOMIC DNA]</scope>
    <source>
        <strain evidence="6 7">DSM 15981</strain>
    </source>
</reference>
<dbReference type="InterPro" id="IPR025662">
    <property type="entry name" value="Sigma_54_int_dom_ATP-bd_1"/>
</dbReference>
<evidence type="ECO:0000313" key="7">
    <source>
        <dbReference type="Proteomes" id="UP000004756"/>
    </source>
</evidence>